<evidence type="ECO:0000313" key="2">
    <source>
        <dbReference type="Proteomes" id="UP000790377"/>
    </source>
</evidence>
<comment type="caution">
    <text evidence="1">The sequence shown here is derived from an EMBL/GenBank/DDBJ whole genome shotgun (WGS) entry which is preliminary data.</text>
</comment>
<keyword evidence="2" id="KW-1185">Reference proteome</keyword>
<proteinExistence type="predicted"/>
<protein>
    <submittedName>
        <fullName evidence="1">Uncharacterized protein</fullName>
    </submittedName>
</protein>
<evidence type="ECO:0000313" key="1">
    <source>
        <dbReference type="EMBL" id="KAH7908567.1"/>
    </source>
</evidence>
<dbReference type="EMBL" id="MU267814">
    <property type="protein sequence ID" value="KAH7908567.1"/>
    <property type="molecule type" value="Genomic_DNA"/>
</dbReference>
<gene>
    <name evidence="1" type="ORF">BJ138DRAFT_341412</name>
</gene>
<dbReference type="Proteomes" id="UP000790377">
    <property type="component" value="Unassembled WGS sequence"/>
</dbReference>
<reference evidence="1" key="1">
    <citation type="journal article" date="2021" name="New Phytol.">
        <title>Evolutionary innovations through gain and loss of genes in the ectomycorrhizal Boletales.</title>
        <authorList>
            <person name="Wu G."/>
            <person name="Miyauchi S."/>
            <person name="Morin E."/>
            <person name="Kuo A."/>
            <person name="Drula E."/>
            <person name="Varga T."/>
            <person name="Kohler A."/>
            <person name="Feng B."/>
            <person name="Cao Y."/>
            <person name="Lipzen A."/>
            <person name="Daum C."/>
            <person name="Hundley H."/>
            <person name="Pangilinan J."/>
            <person name="Johnson J."/>
            <person name="Barry K."/>
            <person name="LaButti K."/>
            <person name="Ng V."/>
            <person name="Ahrendt S."/>
            <person name="Min B."/>
            <person name="Choi I.G."/>
            <person name="Park H."/>
            <person name="Plett J.M."/>
            <person name="Magnuson J."/>
            <person name="Spatafora J.W."/>
            <person name="Nagy L.G."/>
            <person name="Henrissat B."/>
            <person name="Grigoriev I.V."/>
            <person name="Yang Z.L."/>
            <person name="Xu J."/>
            <person name="Martin F.M."/>
        </authorList>
    </citation>
    <scope>NUCLEOTIDE SEQUENCE</scope>
    <source>
        <strain evidence="1">ATCC 28755</strain>
    </source>
</reference>
<sequence>MCRKDFAIIVFAFALIYGVAATDHAQCLSNVRNNNTIPLSGLLHANGTPITNRSDIMTVGAVSYDVCVQQCGPGLESFSWSSFSQEFSAWLLPYLALISQLPFGARYRPDNLMSALLTVGSPVLAGYSMYLTLLNARWVTQSFDSITYPNAKYAARVLSSLQQVPLRVNADHGLLSSLVVLPQNDDFWSDLADFLNYSHTWSIAAATSILWVVIAFIFTVADSLSTGQALLYSNGQGVGSIWLWLIPIVIGWLQLSPKCDYNRLQAAITRANNIAFVATPDGYARASSLSGKCAISIDAPREELSSPDEKRTPPVFNYARALSWARAAEDMLNLFRKVSFNVQCHKPVTPTEEWQLGGRDGFIDPRNRSGSLNDIQHYCQHSPRVTYGHLPPGVYRRMFLASLFPLLLQWGTTGGAALALWLTPTTGLGCRSLSYFIYGTLSTLVWILLVASSILGDYSTSRRTLGRARYHVPHCVRAAKILSNILRFAGKTLAIINAIGLIASSVFQFANVFDNCYCDGSVTGRGALNAYVILDYANIPNMGQVKGAWIGSVCLASICAIAFVGFINLLSDSVAL</sequence>
<accession>A0ACB8A781</accession>
<organism evidence="1 2">
    <name type="scientific">Hygrophoropsis aurantiaca</name>
    <dbReference type="NCBI Taxonomy" id="72124"/>
    <lineage>
        <taxon>Eukaryota</taxon>
        <taxon>Fungi</taxon>
        <taxon>Dikarya</taxon>
        <taxon>Basidiomycota</taxon>
        <taxon>Agaricomycotina</taxon>
        <taxon>Agaricomycetes</taxon>
        <taxon>Agaricomycetidae</taxon>
        <taxon>Boletales</taxon>
        <taxon>Coniophorineae</taxon>
        <taxon>Hygrophoropsidaceae</taxon>
        <taxon>Hygrophoropsis</taxon>
    </lineage>
</organism>
<name>A0ACB8A781_9AGAM</name>